<name>A0A382NVS4_9ZZZZ</name>
<proteinExistence type="predicted"/>
<reference evidence="1" key="1">
    <citation type="submission" date="2018-05" db="EMBL/GenBank/DDBJ databases">
        <authorList>
            <person name="Lanie J.A."/>
            <person name="Ng W.-L."/>
            <person name="Kazmierczak K.M."/>
            <person name="Andrzejewski T.M."/>
            <person name="Davidsen T.M."/>
            <person name="Wayne K.J."/>
            <person name="Tettelin H."/>
            <person name="Glass J.I."/>
            <person name="Rusch D."/>
            <person name="Podicherti R."/>
            <person name="Tsui H.-C.T."/>
            <person name="Winkler M.E."/>
        </authorList>
    </citation>
    <scope>NUCLEOTIDE SEQUENCE</scope>
</reference>
<accession>A0A382NVS4</accession>
<dbReference type="EMBL" id="UINC01102316">
    <property type="protein sequence ID" value="SVC63842.1"/>
    <property type="molecule type" value="Genomic_DNA"/>
</dbReference>
<protein>
    <submittedName>
        <fullName evidence="1">Uncharacterized protein</fullName>
    </submittedName>
</protein>
<dbReference type="AlphaFoldDB" id="A0A382NVS4"/>
<gene>
    <name evidence="1" type="ORF">METZ01_LOCUS316696</name>
</gene>
<evidence type="ECO:0000313" key="1">
    <source>
        <dbReference type="EMBL" id="SVC63842.1"/>
    </source>
</evidence>
<organism evidence="1">
    <name type="scientific">marine metagenome</name>
    <dbReference type="NCBI Taxonomy" id="408172"/>
    <lineage>
        <taxon>unclassified sequences</taxon>
        <taxon>metagenomes</taxon>
        <taxon>ecological metagenomes</taxon>
    </lineage>
</organism>
<sequence length="53" mass="6656">MGRYEGEHWDSFIYWWYDEEKDQELKEAMKNGKQLPLKPIDMKYWPNYLINNL</sequence>